<evidence type="ECO:0000256" key="2">
    <source>
        <dbReference type="ARBA" id="ARBA00009749"/>
    </source>
</evidence>
<dbReference type="Pfam" id="PF01769">
    <property type="entry name" value="MgtE"/>
    <property type="match status" value="1"/>
</dbReference>
<dbReference type="CDD" id="cd04606">
    <property type="entry name" value="CBS_pair_Mg_transporter"/>
    <property type="match status" value="1"/>
</dbReference>
<feature type="transmembrane region" description="Helical" evidence="9">
    <location>
        <begin position="363"/>
        <end position="383"/>
    </location>
</feature>
<dbReference type="InterPro" id="IPR036739">
    <property type="entry name" value="SLC41_membr_dom_sf"/>
</dbReference>
<dbReference type="SUPFAM" id="SSF158791">
    <property type="entry name" value="MgtE N-terminal domain-like"/>
    <property type="match status" value="1"/>
</dbReference>
<dbReference type="RefSeq" id="WP_018950850.1">
    <property type="nucleotide sequence ID" value="NZ_CP011367.1"/>
</dbReference>
<keyword evidence="4 9" id="KW-0812">Transmembrane</keyword>
<dbReference type="InterPro" id="IPR006668">
    <property type="entry name" value="Mg_transptr_MgtE_intracell_dom"/>
</dbReference>
<dbReference type="NCBIfam" id="TIGR00400">
    <property type="entry name" value="mgtE"/>
    <property type="match status" value="1"/>
</dbReference>
<dbReference type="SMART" id="SM00924">
    <property type="entry name" value="MgtE_N"/>
    <property type="match status" value="1"/>
</dbReference>
<feature type="transmembrane region" description="Helical" evidence="9">
    <location>
        <begin position="389"/>
        <end position="411"/>
    </location>
</feature>
<feature type="transmembrane region" description="Helical" evidence="9">
    <location>
        <begin position="289"/>
        <end position="309"/>
    </location>
</feature>
<feature type="domain" description="CBS" evidence="10">
    <location>
        <begin position="205"/>
        <end position="261"/>
    </location>
</feature>
<name>A0A0G3G2D7_9GAMM</name>
<dbReference type="InterPro" id="IPR046342">
    <property type="entry name" value="CBS_dom_sf"/>
</dbReference>
<evidence type="ECO:0000256" key="7">
    <source>
        <dbReference type="ARBA" id="ARBA00023136"/>
    </source>
</evidence>
<comment type="function">
    <text evidence="9">Acts as a magnesium transporter.</text>
</comment>
<keyword evidence="3 9" id="KW-0813">Transport</keyword>
<dbReference type="InterPro" id="IPR038076">
    <property type="entry name" value="MgtE_N_sf"/>
</dbReference>
<reference evidence="11 12" key="1">
    <citation type="submission" date="2015-04" db="EMBL/GenBank/DDBJ databases">
        <title>Complete Sequence for the Genome of the Thioalkalivibrio versutus D301.</title>
        <authorList>
            <person name="Mu T."/>
            <person name="Zhou J."/>
            <person name="Xu X."/>
        </authorList>
    </citation>
    <scope>NUCLEOTIDE SEQUENCE [LARGE SCALE GENOMIC DNA]</scope>
    <source>
        <strain evidence="11 12">D301</strain>
    </source>
</reference>
<dbReference type="KEGG" id="tvr:TVD_08455"/>
<dbReference type="Pfam" id="PF03448">
    <property type="entry name" value="MgtE_N"/>
    <property type="match status" value="1"/>
</dbReference>
<evidence type="ECO:0000256" key="6">
    <source>
        <dbReference type="ARBA" id="ARBA00022989"/>
    </source>
</evidence>
<feature type="domain" description="CBS" evidence="10">
    <location>
        <begin position="141"/>
        <end position="203"/>
    </location>
</feature>
<dbReference type="InterPro" id="IPR006669">
    <property type="entry name" value="MgtE_transporter"/>
</dbReference>
<dbReference type="STRING" id="106634.TVD_08455"/>
<dbReference type="GO" id="GO:0046872">
    <property type="term" value="F:metal ion binding"/>
    <property type="evidence" value="ECO:0007669"/>
    <property type="project" value="UniProtKB-KW"/>
</dbReference>
<dbReference type="EMBL" id="CP011367">
    <property type="protein sequence ID" value="AKJ95388.1"/>
    <property type="molecule type" value="Genomic_DNA"/>
</dbReference>
<keyword evidence="9" id="KW-1003">Cell membrane</keyword>
<dbReference type="GO" id="GO:0015095">
    <property type="term" value="F:magnesium ion transmembrane transporter activity"/>
    <property type="evidence" value="ECO:0007669"/>
    <property type="project" value="UniProtKB-UniRule"/>
</dbReference>
<evidence type="ECO:0000256" key="8">
    <source>
        <dbReference type="PROSITE-ProRule" id="PRU00703"/>
    </source>
</evidence>
<evidence type="ECO:0000313" key="11">
    <source>
        <dbReference type="EMBL" id="AKJ95388.1"/>
    </source>
</evidence>
<gene>
    <name evidence="11" type="ORF">TVD_08455</name>
</gene>
<keyword evidence="9" id="KW-0479">Metal-binding</keyword>
<keyword evidence="5 9" id="KW-0460">Magnesium</keyword>
<evidence type="ECO:0000259" key="10">
    <source>
        <dbReference type="PROSITE" id="PS51371"/>
    </source>
</evidence>
<evidence type="ECO:0000313" key="12">
    <source>
        <dbReference type="Proteomes" id="UP000064201"/>
    </source>
</evidence>
<keyword evidence="7 9" id="KW-0472">Membrane</keyword>
<evidence type="ECO:0000256" key="4">
    <source>
        <dbReference type="ARBA" id="ARBA00022692"/>
    </source>
</evidence>
<keyword evidence="12" id="KW-1185">Reference proteome</keyword>
<evidence type="ECO:0000256" key="1">
    <source>
        <dbReference type="ARBA" id="ARBA00004141"/>
    </source>
</evidence>
<comment type="similarity">
    <text evidence="2 9">Belongs to the SLC41A transporter family.</text>
</comment>
<dbReference type="SUPFAM" id="SSF54631">
    <property type="entry name" value="CBS-domain pair"/>
    <property type="match status" value="1"/>
</dbReference>
<dbReference type="Gene3D" id="1.25.60.10">
    <property type="entry name" value="MgtE N-terminal domain-like"/>
    <property type="match status" value="1"/>
</dbReference>
<feature type="transmembrane region" description="Helical" evidence="9">
    <location>
        <begin position="423"/>
        <end position="450"/>
    </location>
</feature>
<dbReference type="Pfam" id="PF00571">
    <property type="entry name" value="CBS"/>
    <property type="match status" value="2"/>
</dbReference>
<comment type="subunit">
    <text evidence="9">Homodimer.</text>
</comment>
<proteinExistence type="inferred from homology"/>
<keyword evidence="8" id="KW-0129">CBS domain</keyword>
<dbReference type="Gene3D" id="3.10.580.10">
    <property type="entry name" value="CBS-domain"/>
    <property type="match status" value="1"/>
</dbReference>
<sequence>MSPTEPDLDTLPQALQTALTAPTAEALQSLCAEHAAPDLSDALEALPAQQMEAFFQRLDVECTADIYAHLESDHQSRVFQALDDEHASRLVAALSYDDAVSVIDGLEDEQAESLLETLPDEDQEALETLLGYPEESAGRLMTPEFATVQPDWSVAEAMDHLREQSDLAETINTIFVVTPTGELLGWVRLKGLLLSRPTTSVRERMNTDVVSISAEEDREEAAHRISHYDLDVLPVVDDNGHLLGIITVDDVMDVLRAETTEDFHRMAAVGDVVLSLRDASMQLLYRKRIGWLVILVAVNILSGLAIAHFEAAIETVVALIFFLPMVIASGGNAGAQASTLVVRSLATNDIKPQDWWRLGGKEILVASALGATLAGAIWLSGYWLGSLEVANAIALGMFLVVLFGSLFGLLLPFTLTRLGVDPAVASAPLITSVVDVVGITIYFATAVAILGL</sequence>
<evidence type="ECO:0000256" key="9">
    <source>
        <dbReference type="RuleBase" id="RU362011"/>
    </source>
</evidence>
<organism evidence="11 12">
    <name type="scientific">Thioalkalivibrio versutus</name>
    <dbReference type="NCBI Taxonomy" id="106634"/>
    <lineage>
        <taxon>Bacteria</taxon>
        <taxon>Pseudomonadati</taxon>
        <taxon>Pseudomonadota</taxon>
        <taxon>Gammaproteobacteria</taxon>
        <taxon>Chromatiales</taxon>
        <taxon>Ectothiorhodospiraceae</taxon>
        <taxon>Thioalkalivibrio</taxon>
    </lineage>
</organism>
<dbReference type="OrthoDB" id="9790355at2"/>
<dbReference type="Gene3D" id="1.10.357.20">
    <property type="entry name" value="SLC41 divalent cation transporters, integral membrane domain"/>
    <property type="match status" value="1"/>
</dbReference>
<dbReference type="SMART" id="SM00116">
    <property type="entry name" value="CBS"/>
    <property type="match status" value="2"/>
</dbReference>
<dbReference type="PROSITE" id="PS51371">
    <property type="entry name" value="CBS"/>
    <property type="match status" value="2"/>
</dbReference>
<feature type="transmembrane region" description="Helical" evidence="9">
    <location>
        <begin position="315"/>
        <end position="342"/>
    </location>
</feature>
<dbReference type="PANTHER" id="PTHR43773">
    <property type="entry name" value="MAGNESIUM TRANSPORTER MGTE"/>
    <property type="match status" value="1"/>
</dbReference>
<dbReference type="SUPFAM" id="SSF161093">
    <property type="entry name" value="MgtE membrane domain-like"/>
    <property type="match status" value="1"/>
</dbReference>
<dbReference type="AlphaFoldDB" id="A0A0G3G2D7"/>
<accession>A0A0G3G2D7</accession>
<comment type="subcellular location">
    <subcellularLocation>
        <location evidence="9">Cell membrane</location>
        <topology evidence="9">Multi-pass membrane protein</topology>
    </subcellularLocation>
    <subcellularLocation>
        <location evidence="1">Membrane</location>
        <topology evidence="1">Multi-pass membrane protein</topology>
    </subcellularLocation>
</comment>
<dbReference type="PANTHER" id="PTHR43773:SF1">
    <property type="entry name" value="MAGNESIUM TRANSPORTER MGTE"/>
    <property type="match status" value="1"/>
</dbReference>
<evidence type="ECO:0000256" key="3">
    <source>
        <dbReference type="ARBA" id="ARBA00022448"/>
    </source>
</evidence>
<protein>
    <recommendedName>
        <fullName evidence="9">Magnesium transporter MgtE</fullName>
    </recommendedName>
</protein>
<evidence type="ECO:0000256" key="5">
    <source>
        <dbReference type="ARBA" id="ARBA00022842"/>
    </source>
</evidence>
<dbReference type="GO" id="GO:0005886">
    <property type="term" value="C:plasma membrane"/>
    <property type="evidence" value="ECO:0007669"/>
    <property type="project" value="UniProtKB-SubCell"/>
</dbReference>
<dbReference type="PATRIC" id="fig|106634.4.peg.1730"/>
<dbReference type="InterPro" id="IPR006667">
    <property type="entry name" value="SLC41_membr_dom"/>
</dbReference>
<keyword evidence="6 9" id="KW-1133">Transmembrane helix</keyword>
<dbReference type="InterPro" id="IPR000644">
    <property type="entry name" value="CBS_dom"/>
</dbReference>
<dbReference type="Proteomes" id="UP000064201">
    <property type="component" value="Chromosome"/>
</dbReference>